<feature type="transmembrane region" description="Helical" evidence="8">
    <location>
        <begin position="95"/>
        <end position="119"/>
    </location>
</feature>
<feature type="transmembrane region" description="Helical" evidence="8">
    <location>
        <begin position="295"/>
        <end position="314"/>
    </location>
</feature>
<gene>
    <name evidence="9" type="ORF">GB882_13685</name>
</gene>
<keyword evidence="3" id="KW-1003">Cell membrane</keyword>
<dbReference type="InterPro" id="IPR036259">
    <property type="entry name" value="MFS_trans_sf"/>
</dbReference>
<sequence>MNVTLSGAAAAGVWADRRYRRLWGSVGVSLLGSEITTLAMPLAAVAVLDASAPEVALLSAAGTAPFLLLGLPAGVWVDRWPRRTVMVRTDWARAVLLASVPVAYVLGMLTLAHLAVVAFAVGSLSVLFDVAALSVLPALVARHHLAAANGSLEAARAVAQTSGPALGGVLVQAVSAPLALLADGVSFVVSAVLLRGLPLLPATQQAAERRPVRRQIAEGLAFCLRHPVIRALAGGGAWLNFWTHVLLAVFVVYAVRELHQTPATIGLVLAASNAGYLLGSLLVPRLNRWLGAGPTVIAGVLLHGGLIGVVLAPAATPLPWLVAAFTVQAVGVSLWNVNAVSLRQAATPEALLARMNATTRFLLWGAMPLGAATGALLATTAGLHAAVAVAAVAAPLVALPLALSPLRMVGAIAGADDEDGEDLADAGATPVPETQGQPSGS</sequence>
<feature type="transmembrane region" description="Helical" evidence="8">
    <location>
        <begin position="261"/>
        <end position="283"/>
    </location>
</feature>
<feature type="transmembrane region" description="Helical" evidence="8">
    <location>
        <begin position="126"/>
        <end position="145"/>
    </location>
</feature>
<dbReference type="PANTHER" id="PTHR23513:SF6">
    <property type="entry name" value="MAJOR FACILITATOR SUPERFAMILY ASSOCIATED DOMAIN-CONTAINING PROTEIN"/>
    <property type="match status" value="1"/>
</dbReference>
<dbReference type="RefSeq" id="WP_152232472.1">
    <property type="nucleotide sequence ID" value="NZ_BAAAOT010000024.1"/>
</dbReference>
<feature type="transmembrane region" description="Helical" evidence="8">
    <location>
        <begin position="320"/>
        <end position="340"/>
    </location>
</feature>
<feature type="region of interest" description="Disordered" evidence="7">
    <location>
        <begin position="418"/>
        <end position="441"/>
    </location>
</feature>
<dbReference type="EMBL" id="WHPD01002950">
    <property type="protein sequence ID" value="MPV89722.1"/>
    <property type="molecule type" value="Genomic_DNA"/>
</dbReference>
<evidence type="ECO:0000256" key="7">
    <source>
        <dbReference type="SAM" id="MobiDB-lite"/>
    </source>
</evidence>
<comment type="subcellular location">
    <subcellularLocation>
        <location evidence="1">Cell membrane</location>
        <topology evidence="1">Multi-pass membrane protein</topology>
    </subcellularLocation>
</comment>
<evidence type="ECO:0000256" key="1">
    <source>
        <dbReference type="ARBA" id="ARBA00004651"/>
    </source>
</evidence>
<dbReference type="Gene3D" id="1.20.1250.20">
    <property type="entry name" value="MFS general substrate transporter like domains"/>
    <property type="match status" value="1"/>
</dbReference>
<feature type="compositionally biased region" description="Polar residues" evidence="7">
    <location>
        <begin position="432"/>
        <end position="441"/>
    </location>
</feature>
<evidence type="ECO:0000256" key="3">
    <source>
        <dbReference type="ARBA" id="ARBA00022475"/>
    </source>
</evidence>
<accession>A0A7J9UZ62</accession>
<feature type="transmembrane region" description="Helical" evidence="8">
    <location>
        <begin position="231"/>
        <end position="255"/>
    </location>
</feature>
<keyword evidence="2" id="KW-0813">Transport</keyword>
<dbReference type="InterPro" id="IPR010290">
    <property type="entry name" value="TM_effector"/>
</dbReference>
<dbReference type="Pfam" id="PF05977">
    <property type="entry name" value="MFS_3"/>
    <property type="match status" value="1"/>
</dbReference>
<evidence type="ECO:0000256" key="8">
    <source>
        <dbReference type="SAM" id="Phobius"/>
    </source>
</evidence>
<reference evidence="9 10" key="1">
    <citation type="submission" date="2019-10" db="EMBL/GenBank/DDBJ databases">
        <title>Georgenia wutianyii sp. nov. and Georgenia yuyongxinii sp. nov. isolated from plateau pika (Ochotona curzoniae) in the Qinghai-Tibet plateau of China.</title>
        <authorList>
            <person name="Tian Z."/>
        </authorList>
    </citation>
    <scope>NUCLEOTIDE SEQUENCE [LARGE SCALE GENOMIC DNA]</scope>
    <source>
        <strain evidence="9 10">JCM 15130</strain>
    </source>
</reference>
<evidence type="ECO:0000313" key="9">
    <source>
        <dbReference type="EMBL" id="MPV89722.1"/>
    </source>
</evidence>
<protein>
    <submittedName>
        <fullName evidence="9">MFS transporter</fullName>
    </submittedName>
</protein>
<keyword evidence="6 8" id="KW-0472">Membrane</keyword>
<comment type="caution">
    <text evidence="9">The sequence shown here is derived from an EMBL/GenBank/DDBJ whole genome shotgun (WGS) entry which is preliminary data.</text>
</comment>
<evidence type="ECO:0000256" key="4">
    <source>
        <dbReference type="ARBA" id="ARBA00022692"/>
    </source>
</evidence>
<organism evidence="9 10">
    <name type="scientific">Georgenia ruanii</name>
    <dbReference type="NCBI Taxonomy" id="348442"/>
    <lineage>
        <taxon>Bacteria</taxon>
        <taxon>Bacillati</taxon>
        <taxon>Actinomycetota</taxon>
        <taxon>Actinomycetes</taxon>
        <taxon>Micrococcales</taxon>
        <taxon>Bogoriellaceae</taxon>
        <taxon>Georgenia</taxon>
    </lineage>
</organism>
<keyword evidence="4 8" id="KW-0812">Transmembrane</keyword>
<dbReference type="GO" id="GO:0005886">
    <property type="term" value="C:plasma membrane"/>
    <property type="evidence" value="ECO:0007669"/>
    <property type="project" value="UniProtKB-SubCell"/>
</dbReference>
<evidence type="ECO:0000256" key="5">
    <source>
        <dbReference type="ARBA" id="ARBA00022989"/>
    </source>
</evidence>
<evidence type="ECO:0000256" key="2">
    <source>
        <dbReference type="ARBA" id="ARBA00022448"/>
    </source>
</evidence>
<name>A0A7J9UZ62_9MICO</name>
<dbReference type="CDD" id="cd06173">
    <property type="entry name" value="MFS_MefA_like"/>
    <property type="match status" value="1"/>
</dbReference>
<proteinExistence type="predicted"/>
<feature type="transmembrane region" description="Helical" evidence="8">
    <location>
        <begin position="25"/>
        <end position="48"/>
    </location>
</feature>
<dbReference type="Proteomes" id="UP000429644">
    <property type="component" value="Unassembled WGS sequence"/>
</dbReference>
<keyword evidence="5 8" id="KW-1133">Transmembrane helix</keyword>
<keyword evidence="10" id="KW-1185">Reference proteome</keyword>
<feature type="transmembrane region" description="Helical" evidence="8">
    <location>
        <begin position="55"/>
        <end position="75"/>
    </location>
</feature>
<dbReference type="SUPFAM" id="SSF103473">
    <property type="entry name" value="MFS general substrate transporter"/>
    <property type="match status" value="1"/>
</dbReference>
<feature type="transmembrane region" description="Helical" evidence="8">
    <location>
        <begin position="361"/>
        <end position="379"/>
    </location>
</feature>
<dbReference type="AlphaFoldDB" id="A0A7J9UZ62"/>
<evidence type="ECO:0000313" key="10">
    <source>
        <dbReference type="Proteomes" id="UP000429644"/>
    </source>
</evidence>
<dbReference type="PANTHER" id="PTHR23513">
    <property type="entry name" value="INTEGRAL MEMBRANE EFFLUX PROTEIN-RELATED"/>
    <property type="match status" value="1"/>
</dbReference>
<dbReference type="OrthoDB" id="9815525at2"/>
<feature type="transmembrane region" description="Helical" evidence="8">
    <location>
        <begin position="385"/>
        <end position="403"/>
    </location>
</feature>
<evidence type="ECO:0000256" key="6">
    <source>
        <dbReference type="ARBA" id="ARBA00023136"/>
    </source>
</evidence>